<dbReference type="Proteomes" id="UP000555836">
    <property type="component" value="Unassembled WGS sequence"/>
</dbReference>
<evidence type="ECO:0000256" key="3">
    <source>
        <dbReference type="PROSITE-ProRule" id="PRU00473"/>
    </source>
</evidence>
<dbReference type="SUPFAM" id="SSF103088">
    <property type="entry name" value="OmpA-like"/>
    <property type="match status" value="1"/>
</dbReference>
<proteinExistence type="predicted"/>
<dbReference type="PROSITE" id="PS51123">
    <property type="entry name" value="OMPA_2"/>
    <property type="match status" value="1"/>
</dbReference>
<sequence>SKIPNAVVEIEGHACQNGDSEYNQNLSQQRAQHVAEFFSSVSDIRFFGERRPIVEVPNNEIKRENAQLNINRRVEVRIYLQEFAARIPPSR</sequence>
<evidence type="ECO:0000313" key="5">
    <source>
        <dbReference type="EMBL" id="NMU24059.1"/>
    </source>
</evidence>
<dbReference type="PRINTS" id="PR01021">
    <property type="entry name" value="OMPADOMAIN"/>
</dbReference>
<reference evidence="5 6" key="1">
    <citation type="submission" date="2020-04" db="EMBL/GenBank/DDBJ databases">
        <title>Whole-genome sequencing of Vibrio spp. from China reveals different genetic environments of blaCTX-M-14 among diverse lineages.</title>
        <authorList>
            <person name="Zheng Z."/>
            <person name="Ye L."/>
            <person name="Chen S."/>
        </authorList>
    </citation>
    <scope>NUCLEOTIDE SEQUENCE [LARGE SCALE GENOMIC DNA]</scope>
    <source>
        <strain evidence="5 6">Vb0574</strain>
    </source>
</reference>
<dbReference type="CDD" id="cd07185">
    <property type="entry name" value="OmpA_C-like"/>
    <property type="match status" value="1"/>
</dbReference>
<accession>A0A7Y0S0C3</accession>
<comment type="subcellular location">
    <subcellularLocation>
        <location evidence="1">Membrane</location>
    </subcellularLocation>
</comment>
<feature type="non-terminal residue" evidence="5">
    <location>
        <position position="1"/>
    </location>
</feature>
<evidence type="ECO:0000256" key="1">
    <source>
        <dbReference type="ARBA" id="ARBA00004370"/>
    </source>
</evidence>
<dbReference type="AlphaFoldDB" id="A0A7Y0S0C3"/>
<evidence type="ECO:0000259" key="4">
    <source>
        <dbReference type="PROSITE" id="PS51123"/>
    </source>
</evidence>
<dbReference type="InterPro" id="IPR006665">
    <property type="entry name" value="OmpA-like"/>
</dbReference>
<gene>
    <name evidence="5" type="ORF">HKB21_00295</name>
</gene>
<dbReference type="EMBL" id="JABCLD010000071">
    <property type="protein sequence ID" value="NMU24059.1"/>
    <property type="molecule type" value="Genomic_DNA"/>
</dbReference>
<feature type="non-terminal residue" evidence="5">
    <location>
        <position position="91"/>
    </location>
</feature>
<evidence type="ECO:0000313" key="6">
    <source>
        <dbReference type="Proteomes" id="UP000555836"/>
    </source>
</evidence>
<dbReference type="GO" id="GO:0016020">
    <property type="term" value="C:membrane"/>
    <property type="evidence" value="ECO:0007669"/>
    <property type="project" value="UniProtKB-SubCell"/>
</dbReference>
<feature type="domain" description="OmpA-like" evidence="4">
    <location>
        <begin position="1"/>
        <end position="82"/>
    </location>
</feature>
<organism evidence="5 6">
    <name type="scientific">Vibrio parahaemolyticus</name>
    <dbReference type="NCBI Taxonomy" id="670"/>
    <lineage>
        <taxon>Bacteria</taxon>
        <taxon>Pseudomonadati</taxon>
        <taxon>Pseudomonadota</taxon>
        <taxon>Gammaproteobacteria</taxon>
        <taxon>Vibrionales</taxon>
        <taxon>Vibrionaceae</taxon>
        <taxon>Vibrio</taxon>
    </lineage>
</organism>
<name>A0A7Y0S0C3_VIBPH</name>
<dbReference type="Gene3D" id="3.30.1330.60">
    <property type="entry name" value="OmpA-like domain"/>
    <property type="match status" value="1"/>
</dbReference>
<dbReference type="InterPro" id="IPR006664">
    <property type="entry name" value="OMP_bac"/>
</dbReference>
<protein>
    <submittedName>
        <fullName evidence="5">OmpA family protein</fullName>
    </submittedName>
</protein>
<dbReference type="Pfam" id="PF00691">
    <property type="entry name" value="OmpA"/>
    <property type="match status" value="1"/>
</dbReference>
<evidence type="ECO:0000256" key="2">
    <source>
        <dbReference type="ARBA" id="ARBA00023136"/>
    </source>
</evidence>
<dbReference type="InterPro" id="IPR036737">
    <property type="entry name" value="OmpA-like_sf"/>
</dbReference>
<comment type="caution">
    <text evidence="5">The sequence shown here is derived from an EMBL/GenBank/DDBJ whole genome shotgun (WGS) entry which is preliminary data.</text>
</comment>
<keyword evidence="2 3" id="KW-0472">Membrane</keyword>